<dbReference type="GO" id="GO:0005737">
    <property type="term" value="C:cytoplasm"/>
    <property type="evidence" value="ECO:0007669"/>
    <property type="project" value="TreeGrafter"/>
</dbReference>
<feature type="chain" id="PRO_5041522611" evidence="2">
    <location>
        <begin position="24"/>
        <end position="530"/>
    </location>
</feature>
<feature type="domain" description="Transglutaminase-like" evidence="3">
    <location>
        <begin position="432"/>
        <end position="488"/>
    </location>
</feature>
<evidence type="ECO:0000259" key="3">
    <source>
        <dbReference type="SMART" id="SM00460"/>
    </source>
</evidence>
<feature type="region of interest" description="Disordered" evidence="1">
    <location>
        <begin position="231"/>
        <end position="272"/>
    </location>
</feature>
<sequence length="530" mass="59080">MKIKKIISGLAAALIISSLSTINYEVKADDTTSEYHYISKQNNEEQLISYIKEQHRLLNQFVVDNVNSFTQLNANPTIEQLNRAITLFKQKDEQLFNQVKASHLSPSNYNAIVNQRNVINQTVQNLIDQNHNKLQTSQNKAAQLVGQRNQVVNKIQAILATVNYNSVNSIQEAENLFHSLRNQIEPLVAEVNNYKAAMATLQQEVDALSTAAIETETSKLATLKVSENTSVPANKVEEKTTQSEASGNKQEVTKSEEKQATSDAKASQPESANIADYDSLKEVLRNNISNQVPHISVQMEFKTQEQVDEYQKNLGSIIREIGDTLGTATEFNAKSNISTYTLGGQIQRIIVKSDITITYTLKGDMVGLHKEYKQFVDSFVKENITNKNITSDYEKAKVIHDHLVNNYTYATEELATTRETASGISIHAPEALYKDKRGVCQAFAVMFKDMAAAAGLSVWYVTGQAGGGNHAWNIVTINGVKYYVDTTWDNNIKSNKYFLVGKTIMDADHLLDSQYNALAKDIPADRHQGA</sequence>
<accession>A0A0H1GMD7</accession>
<evidence type="ECO:0000313" key="4">
    <source>
        <dbReference type="EMBL" id="OCM71939.1"/>
    </source>
</evidence>
<proteinExistence type="predicted"/>
<dbReference type="Proteomes" id="UP000256718">
    <property type="component" value="Unassembled WGS sequence"/>
</dbReference>
<evidence type="ECO:0000313" key="7">
    <source>
        <dbReference type="Proteomes" id="UP000256718"/>
    </source>
</evidence>
<comment type="caution">
    <text evidence="5">The sequence shown here is derived from an EMBL/GenBank/DDBJ whole genome shotgun (WGS) entry which is preliminary data.</text>
</comment>
<dbReference type="EMBL" id="QHGZ01000084">
    <property type="protein sequence ID" value="RDY85418.1"/>
    <property type="molecule type" value="Genomic_DNA"/>
</dbReference>
<dbReference type="Pfam" id="PF01841">
    <property type="entry name" value="Transglut_core"/>
    <property type="match status" value="1"/>
</dbReference>
<dbReference type="PANTHER" id="PTHR46333:SF2">
    <property type="entry name" value="CYTOKINESIS PROTEIN 3"/>
    <property type="match status" value="1"/>
</dbReference>
<protein>
    <submittedName>
        <fullName evidence="5">Transglutaminase</fullName>
    </submittedName>
</protein>
<gene>
    <name evidence="4" type="ORF">AX245_07590</name>
    <name evidence="5" type="ORF">C4618_02905</name>
</gene>
<evidence type="ECO:0000313" key="5">
    <source>
        <dbReference type="EMBL" id="RDY85418.1"/>
    </source>
</evidence>
<reference evidence="5 7" key="2">
    <citation type="journal article" date="2018" name="Emerg. Microbes Infect.">
        <title>Phenotypic and molecular analysis of nontypeable Group B streptococci: identification of cps2a and hybrid cps2a/cps5 Group B streptococcal capsule gene clusters.</title>
        <authorList>
            <person name="Alhhazmi A."/>
            <person name="Tyrrell G.J."/>
        </authorList>
    </citation>
    <scope>NUCLEOTIDE SEQUENCE [LARGE SCALE GENOMIC DNA]</scope>
    <source>
        <strain evidence="5 7">PLGBS17</strain>
    </source>
</reference>
<dbReference type="Proteomes" id="UP000093122">
    <property type="component" value="Unassembled WGS sequence"/>
</dbReference>
<organism evidence="5 7">
    <name type="scientific">Streptococcus agalactiae</name>
    <dbReference type="NCBI Taxonomy" id="1311"/>
    <lineage>
        <taxon>Bacteria</taxon>
        <taxon>Bacillati</taxon>
        <taxon>Bacillota</taxon>
        <taxon>Bacilli</taxon>
        <taxon>Lactobacillales</taxon>
        <taxon>Streptococcaceae</taxon>
        <taxon>Streptococcus</taxon>
    </lineage>
</organism>
<evidence type="ECO:0000256" key="2">
    <source>
        <dbReference type="SAM" id="SignalP"/>
    </source>
</evidence>
<reference evidence="4 6" key="1">
    <citation type="journal article" date="2016" name="Sci. Rep.">
        <title>Serotype IV Streptococcus agalactiae ST-452 has arisen from large genomic recombination events between CC23 and the hypervirulent CC17 lineages.</title>
        <authorList>
            <person name="Campisi E."/>
            <person name="Rinaudo C.D."/>
            <person name="Donati C."/>
            <person name="Barucco M."/>
            <person name="Torricelli G."/>
            <person name="Edwards M.S."/>
            <person name="Baker C.J."/>
            <person name="Margarit I."/>
            <person name="Rosini R."/>
        </authorList>
    </citation>
    <scope>NUCLEOTIDE SEQUENCE [LARGE SCALE GENOMIC DNA]</scope>
    <source>
        <strain evidence="4 6">CZ-PW-140</strain>
    </source>
</reference>
<name>A0A0H1GMD7_STRAG</name>
<dbReference type="RefSeq" id="WP_000694248.1">
    <property type="nucleotide sequence ID" value="NZ_CAXOLN010000001.1"/>
</dbReference>
<evidence type="ECO:0000313" key="6">
    <source>
        <dbReference type="Proteomes" id="UP000093122"/>
    </source>
</evidence>
<dbReference type="Gene3D" id="3.10.620.30">
    <property type="match status" value="1"/>
</dbReference>
<feature type="compositionally biased region" description="Polar residues" evidence="1">
    <location>
        <begin position="261"/>
        <end position="271"/>
    </location>
</feature>
<evidence type="ECO:0000256" key="1">
    <source>
        <dbReference type="SAM" id="MobiDB-lite"/>
    </source>
</evidence>
<dbReference type="EMBL" id="MAWT01000011">
    <property type="protein sequence ID" value="OCM71939.1"/>
    <property type="molecule type" value="Genomic_DNA"/>
</dbReference>
<dbReference type="SMART" id="SM00460">
    <property type="entry name" value="TGc"/>
    <property type="match status" value="1"/>
</dbReference>
<dbReference type="AlphaFoldDB" id="A0A0H1GMD7"/>
<feature type="compositionally biased region" description="Basic and acidic residues" evidence="1">
    <location>
        <begin position="251"/>
        <end position="260"/>
    </location>
</feature>
<dbReference type="InterPro" id="IPR052557">
    <property type="entry name" value="CAP/Cytokinesis_protein"/>
</dbReference>
<keyword evidence="2" id="KW-0732">Signal</keyword>
<dbReference type="SUPFAM" id="SSF54001">
    <property type="entry name" value="Cysteine proteinases"/>
    <property type="match status" value="1"/>
</dbReference>
<dbReference type="PANTHER" id="PTHR46333">
    <property type="entry name" value="CYTOKINESIS PROTEIN 3"/>
    <property type="match status" value="1"/>
</dbReference>
<dbReference type="InterPro" id="IPR002931">
    <property type="entry name" value="Transglutaminase-like"/>
</dbReference>
<feature type="signal peptide" evidence="2">
    <location>
        <begin position="1"/>
        <end position="23"/>
    </location>
</feature>
<dbReference type="InterPro" id="IPR038765">
    <property type="entry name" value="Papain-like_cys_pep_sf"/>
</dbReference>